<evidence type="ECO:0000313" key="16">
    <source>
        <dbReference type="RefSeq" id="XP_034098157.2"/>
    </source>
</evidence>
<evidence type="ECO:0000256" key="7">
    <source>
        <dbReference type="ARBA" id="ARBA00050849"/>
    </source>
</evidence>
<evidence type="ECO:0000256" key="2">
    <source>
        <dbReference type="ARBA" id="ARBA00023315"/>
    </source>
</evidence>
<keyword evidence="1" id="KW-0808">Transferase</keyword>
<evidence type="ECO:0000259" key="14">
    <source>
        <dbReference type="Pfam" id="PF00583"/>
    </source>
</evidence>
<evidence type="ECO:0000256" key="3">
    <source>
        <dbReference type="ARBA" id="ARBA00037926"/>
    </source>
</evidence>
<evidence type="ECO:0000256" key="9">
    <source>
        <dbReference type="ARBA" id="ARBA00051711"/>
    </source>
</evidence>
<keyword evidence="15" id="KW-1185">Reference proteome</keyword>
<dbReference type="Proteomes" id="UP000515160">
    <property type="component" value="Chromosome 2L"/>
</dbReference>
<dbReference type="RefSeq" id="XP_034098157.2">
    <property type="nucleotide sequence ID" value="XM_034242266.2"/>
</dbReference>
<dbReference type="OrthoDB" id="8113373at2759"/>
<comment type="catalytic activity">
    <reaction evidence="12">
        <text>dopamine + hexadecanoyl-CoA = N-hexadecanoyl-dopamine + CoA + H(+)</text>
        <dbReference type="Rhea" id="RHEA:51376"/>
        <dbReference type="ChEBI" id="CHEBI:15378"/>
        <dbReference type="ChEBI" id="CHEBI:57287"/>
        <dbReference type="ChEBI" id="CHEBI:57379"/>
        <dbReference type="ChEBI" id="CHEBI:59905"/>
        <dbReference type="ChEBI" id="CHEBI:134058"/>
    </reaction>
    <physiologicalReaction direction="left-to-right" evidence="12">
        <dbReference type="Rhea" id="RHEA:51377"/>
    </physiologicalReaction>
</comment>
<comment type="pathway">
    <text evidence="3">Aromatic compound metabolism; melatonin biosynthesis; melatonin from serotonin: step 1/2.</text>
</comment>
<dbReference type="GO" id="GO:0004059">
    <property type="term" value="F:aralkylamine N-acetyltransferase activity"/>
    <property type="evidence" value="ECO:0007669"/>
    <property type="project" value="UniProtKB-EC"/>
</dbReference>
<evidence type="ECO:0000313" key="15">
    <source>
        <dbReference type="Proteomes" id="UP000515160"/>
    </source>
</evidence>
<comment type="catalytic activity">
    <reaction evidence="9">
        <text>dopamine + acetyl-CoA = N-acetyldopamine + CoA + H(+)</text>
        <dbReference type="Rhea" id="RHEA:51388"/>
        <dbReference type="ChEBI" id="CHEBI:15378"/>
        <dbReference type="ChEBI" id="CHEBI:57287"/>
        <dbReference type="ChEBI" id="CHEBI:57288"/>
        <dbReference type="ChEBI" id="CHEBI:59905"/>
        <dbReference type="ChEBI" id="CHEBI:125678"/>
    </reaction>
    <physiologicalReaction direction="left-to-right" evidence="9">
        <dbReference type="Rhea" id="RHEA:51389"/>
    </physiologicalReaction>
</comment>
<feature type="domain" description="N-acetyltransferase" evidence="14">
    <location>
        <begin position="141"/>
        <end position="184"/>
    </location>
</feature>
<accession>A0A6P8XFZ9</accession>
<gene>
    <name evidence="16" type="primary">LOC117563762</name>
</gene>
<comment type="similarity">
    <text evidence="4">Belongs to the acetyltransferase family. AANAT subfamily.</text>
</comment>
<evidence type="ECO:0000256" key="6">
    <source>
        <dbReference type="ARBA" id="ARBA00050189"/>
    </source>
</evidence>
<evidence type="ECO:0000256" key="1">
    <source>
        <dbReference type="ARBA" id="ARBA00022679"/>
    </source>
</evidence>
<dbReference type="PANTHER" id="PTHR20905:SF1">
    <property type="entry name" value="AT07410P-RELATED"/>
    <property type="match status" value="1"/>
</dbReference>
<dbReference type="CDD" id="cd04301">
    <property type="entry name" value="NAT_SF"/>
    <property type="match status" value="1"/>
</dbReference>
<keyword evidence="2" id="KW-0012">Acyltransferase</keyword>
<dbReference type="InterPro" id="IPR016181">
    <property type="entry name" value="Acyl_CoA_acyltransferase"/>
</dbReference>
<organism evidence="15 16">
    <name type="scientific">Drosophila albomicans</name>
    <name type="common">Fruit fly</name>
    <dbReference type="NCBI Taxonomy" id="7291"/>
    <lineage>
        <taxon>Eukaryota</taxon>
        <taxon>Metazoa</taxon>
        <taxon>Ecdysozoa</taxon>
        <taxon>Arthropoda</taxon>
        <taxon>Hexapoda</taxon>
        <taxon>Insecta</taxon>
        <taxon>Pterygota</taxon>
        <taxon>Neoptera</taxon>
        <taxon>Endopterygota</taxon>
        <taxon>Diptera</taxon>
        <taxon>Brachycera</taxon>
        <taxon>Muscomorpha</taxon>
        <taxon>Ephydroidea</taxon>
        <taxon>Drosophilidae</taxon>
        <taxon>Drosophila</taxon>
    </lineage>
</organism>
<comment type="catalytic activity">
    <reaction evidence="11">
        <text>serotonin + hexadecanoyl-CoA = N-hexadecanoyl-serotonin + CoA + H(+)</text>
        <dbReference type="Rhea" id="RHEA:51384"/>
        <dbReference type="ChEBI" id="CHEBI:15378"/>
        <dbReference type="ChEBI" id="CHEBI:57287"/>
        <dbReference type="ChEBI" id="CHEBI:57379"/>
        <dbReference type="ChEBI" id="CHEBI:134059"/>
        <dbReference type="ChEBI" id="CHEBI:350546"/>
    </reaction>
    <physiologicalReaction direction="left-to-right" evidence="11">
        <dbReference type="Rhea" id="RHEA:51385"/>
    </physiologicalReaction>
</comment>
<evidence type="ECO:0000256" key="10">
    <source>
        <dbReference type="ARBA" id="ARBA00051823"/>
    </source>
</evidence>
<evidence type="ECO:0000256" key="4">
    <source>
        <dbReference type="ARBA" id="ARBA00038182"/>
    </source>
</evidence>
<evidence type="ECO:0000256" key="13">
    <source>
        <dbReference type="ARBA" id="ARBA00052491"/>
    </source>
</evidence>
<dbReference type="EC" id="2.3.1.87" evidence="5"/>
<proteinExistence type="inferred from homology"/>
<comment type="catalytic activity">
    <reaction evidence="7">
        <text>serotonin + octadecanoyl-CoA = N-octadecanoyl-serotonin + CoA + H(+)</text>
        <dbReference type="Rhea" id="RHEA:51400"/>
        <dbReference type="ChEBI" id="CHEBI:15378"/>
        <dbReference type="ChEBI" id="CHEBI:57287"/>
        <dbReference type="ChEBI" id="CHEBI:57394"/>
        <dbReference type="ChEBI" id="CHEBI:134065"/>
        <dbReference type="ChEBI" id="CHEBI:350546"/>
    </reaction>
    <physiologicalReaction direction="left-to-right" evidence="7">
        <dbReference type="Rhea" id="RHEA:51401"/>
    </physiologicalReaction>
</comment>
<comment type="catalytic activity">
    <reaction evidence="10">
        <text>serotonin + (9Z)-octadecenoyl-CoA = N-(9Z-octadecenoyl)-serotonin + CoA + H(+)</text>
        <dbReference type="Rhea" id="RHEA:51392"/>
        <dbReference type="ChEBI" id="CHEBI:15378"/>
        <dbReference type="ChEBI" id="CHEBI:57287"/>
        <dbReference type="ChEBI" id="CHEBI:57387"/>
        <dbReference type="ChEBI" id="CHEBI:134064"/>
        <dbReference type="ChEBI" id="CHEBI:350546"/>
    </reaction>
    <physiologicalReaction direction="left-to-right" evidence="10">
        <dbReference type="Rhea" id="RHEA:51393"/>
    </physiologicalReaction>
</comment>
<comment type="catalytic activity">
    <reaction evidence="6">
        <text>dopamine + (9Z)-octadecenoyl-CoA = N-(9Z-octadecanoyl)-dopamine + CoA + H(+)</text>
        <dbReference type="Rhea" id="RHEA:51380"/>
        <dbReference type="ChEBI" id="CHEBI:15378"/>
        <dbReference type="ChEBI" id="CHEBI:31883"/>
        <dbReference type="ChEBI" id="CHEBI:57287"/>
        <dbReference type="ChEBI" id="CHEBI:57387"/>
        <dbReference type="ChEBI" id="CHEBI:59905"/>
    </reaction>
    <physiologicalReaction direction="left-to-right" evidence="6">
        <dbReference type="Rhea" id="RHEA:51381"/>
    </physiologicalReaction>
</comment>
<dbReference type="AlphaFoldDB" id="A0A6P8XFZ9"/>
<dbReference type="SUPFAM" id="SSF55729">
    <property type="entry name" value="Acyl-CoA N-acyltransferases (Nat)"/>
    <property type="match status" value="1"/>
</dbReference>
<evidence type="ECO:0000256" key="5">
    <source>
        <dbReference type="ARBA" id="ARBA00039114"/>
    </source>
</evidence>
<dbReference type="GeneID" id="117563762"/>
<evidence type="ECO:0000256" key="11">
    <source>
        <dbReference type="ARBA" id="ARBA00052178"/>
    </source>
</evidence>
<dbReference type="Gene3D" id="3.40.630.30">
    <property type="match status" value="1"/>
</dbReference>
<sequence length="224" mass="25067">MCTNFGLKDGVFIRIMKVEDYDKVKNFMGDNFYNGEPLCASSGVDCQTPFEQLFKDYHIWLIEQETCLIAFDANDEERIVGVVLAGPSVESHLEEERVRAEEMAQGPLRDIYTFLTDIECKANLFKHYGISELLYSQITNVDAAWRGKGLGTRLAAALIEVGRSKGYSVMSATCTSFYSASQKMAMGMECIYAEAYADHKDPNGEVILKPPAPHTHIRVLGIKI</sequence>
<comment type="catalytic activity">
    <reaction evidence="13">
        <text>serotonin + acetyl-CoA = N-acetylserotonin + CoA + H(+)</text>
        <dbReference type="Rhea" id="RHEA:25217"/>
        <dbReference type="ChEBI" id="CHEBI:15378"/>
        <dbReference type="ChEBI" id="CHEBI:17697"/>
        <dbReference type="ChEBI" id="CHEBI:57287"/>
        <dbReference type="ChEBI" id="CHEBI:57288"/>
        <dbReference type="ChEBI" id="CHEBI:350546"/>
        <dbReference type="EC" id="2.3.1.87"/>
    </reaction>
    <physiologicalReaction direction="left-to-right" evidence="13">
        <dbReference type="Rhea" id="RHEA:25218"/>
    </physiologicalReaction>
</comment>
<protein>
    <recommendedName>
        <fullName evidence="5">aralkylamine N-acetyltransferase</fullName>
        <ecNumber evidence="5">2.3.1.87</ecNumber>
    </recommendedName>
</protein>
<reference evidence="16" key="1">
    <citation type="submission" date="2025-08" db="UniProtKB">
        <authorList>
            <consortium name="RefSeq"/>
        </authorList>
    </citation>
    <scope>IDENTIFICATION</scope>
    <source>
        <strain evidence="16">15112-1751.03</strain>
        <tissue evidence="16">Whole Adult</tissue>
    </source>
</reference>
<dbReference type="FunFam" id="3.40.630.30:FF:000046">
    <property type="entry name" value="Dopamine N-acetyltransferase"/>
    <property type="match status" value="1"/>
</dbReference>
<comment type="catalytic activity">
    <reaction evidence="8">
        <text>serotonin + (5Z,8Z,11Z,14Z)-eicosatetraenoyl-CoA = N-[(5Z,8Z,11Z,14Z)-eicosatetraenoyl]-serotonin + CoA + H(+)</text>
        <dbReference type="Rhea" id="RHEA:51396"/>
        <dbReference type="ChEBI" id="CHEBI:15378"/>
        <dbReference type="ChEBI" id="CHEBI:57287"/>
        <dbReference type="ChEBI" id="CHEBI:57368"/>
        <dbReference type="ChEBI" id="CHEBI:132255"/>
        <dbReference type="ChEBI" id="CHEBI:350546"/>
    </reaction>
    <physiologicalReaction direction="left-to-right" evidence="8">
        <dbReference type="Rhea" id="RHEA:51397"/>
    </physiologicalReaction>
</comment>
<dbReference type="Pfam" id="PF00583">
    <property type="entry name" value="Acetyltransf_1"/>
    <property type="match status" value="1"/>
</dbReference>
<evidence type="ECO:0000256" key="12">
    <source>
        <dbReference type="ARBA" id="ARBA00052335"/>
    </source>
</evidence>
<evidence type="ECO:0000256" key="8">
    <source>
        <dbReference type="ARBA" id="ARBA00051284"/>
    </source>
</evidence>
<name>A0A6P8XFZ9_DROAB</name>
<dbReference type="PANTHER" id="PTHR20905">
    <property type="entry name" value="N-ACETYLTRANSFERASE-RELATED"/>
    <property type="match status" value="1"/>
</dbReference>
<dbReference type="InterPro" id="IPR000182">
    <property type="entry name" value="GNAT_dom"/>
</dbReference>